<comment type="caution">
    <text evidence="1">The sequence shown here is derived from an EMBL/GenBank/DDBJ whole genome shotgun (WGS) entry which is preliminary data.</text>
</comment>
<keyword evidence="2" id="KW-1185">Reference proteome</keyword>
<name>A0ACC0Z711_9ROSI</name>
<dbReference type="Proteomes" id="UP001163603">
    <property type="component" value="Chromosome 3"/>
</dbReference>
<evidence type="ECO:0000313" key="2">
    <source>
        <dbReference type="Proteomes" id="UP001163603"/>
    </source>
</evidence>
<gene>
    <name evidence="1" type="ORF">Pint_04604</name>
</gene>
<proteinExistence type="predicted"/>
<accession>A0ACC0Z711</accession>
<protein>
    <submittedName>
        <fullName evidence="1">Uncharacterized protein</fullName>
    </submittedName>
</protein>
<evidence type="ECO:0000313" key="1">
    <source>
        <dbReference type="EMBL" id="KAJ0046114.1"/>
    </source>
</evidence>
<sequence length="504" mass="55321">MLSDTSLDGGTPLLEAAGDNHGEQSWWKKVLVLDVEEAKNQVLFSLPMILTNVFYYAIPLVSVMFAGHLGQLELAGATLANSWATVTGFAFMTQLTGFNYIYVTLLQWKIYQIGLSGALETLCGQGFGAKIYRMLGIYLQASCIISFFFSIIISIFWFYTEPILVLFQQDPSISKQAALYMRYLIPGIFAYGFLQNILRFLQTQSIVMPMVLFSALPLGIHFGIAYALVHWTSLGFKGASLAASVSLWISVLVLIIYVFSAKKLKYTWEGFTFESFSFILTSLQVALPSATMVCLEYWAFEILVFLAGLMPNSELTTSLIAMCVNTETIAYMITYGLSAAASTRVSNELGAGNVSRAKNAMAVTLKLSVFLALIVVLALAFGHNIWASFFSDSTEIIKQFASLTPLLAISITFDSVQGVLSGVARGCGWQHLAVWANLATFYFIGMPIAVLLGFKLKLYAKGLWIGLICGLSSQASSLLLITLCRNWTKLAILANRGKETPSLI</sequence>
<dbReference type="EMBL" id="CM047738">
    <property type="protein sequence ID" value="KAJ0046114.1"/>
    <property type="molecule type" value="Genomic_DNA"/>
</dbReference>
<reference evidence="2" key="1">
    <citation type="journal article" date="2023" name="G3 (Bethesda)">
        <title>Genome assembly and association tests identify interacting loci associated with vigor, precocity, and sex in interspecific pistachio rootstocks.</title>
        <authorList>
            <person name="Palmer W."/>
            <person name="Jacygrad E."/>
            <person name="Sagayaradj S."/>
            <person name="Cavanaugh K."/>
            <person name="Han R."/>
            <person name="Bertier L."/>
            <person name="Beede B."/>
            <person name="Kafkas S."/>
            <person name="Golino D."/>
            <person name="Preece J."/>
            <person name="Michelmore R."/>
        </authorList>
    </citation>
    <scope>NUCLEOTIDE SEQUENCE [LARGE SCALE GENOMIC DNA]</scope>
</reference>
<organism evidence="1 2">
    <name type="scientific">Pistacia integerrima</name>
    <dbReference type="NCBI Taxonomy" id="434235"/>
    <lineage>
        <taxon>Eukaryota</taxon>
        <taxon>Viridiplantae</taxon>
        <taxon>Streptophyta</taxon>
        <taxon>Embryophyta</taxon>
        <taxon>Tracheophyta</taxon>
        <taxon>Spermatophyta</taxon>
        <taxon>Magnoliopsida</taxon>
        <taxon>eudicotyledons</taxon>
        <taxon>Gunneridae</taxon>
        <taxon>Pentapetalae</taxon>
        <taxon>rosids</taxon>
        <taxon>malvids</taxon>
        <taxon>Sapindales</taxon>
        <taxon>Anacardiaceae</taxon>
        <taxon>Pistacia</taxon>
    </lineage>
</organism>